<dbReference type="GO" id="GO:0003883">
    <property type="term" value="F:CTP synthase activity"/>
    <property type="evidence" value="ECO:0007669"/>
    <property type="project" value="UniProtKB-EC"/>
</dbReference>
<dbReference type="PANTHER" id="PTHR11550:SF0">
    <property type="entry name" value="CTP SYNTHASE-RELATED"/>
    <property type="match status" value="1"/>
</dbReference>
<dbReference type="SUPFAM" id="SSF52317">
    <property type="entry name" value="Class I glutamine amidotransferase-like"/>
    <property type="match status" value="1"/>
</dbReference>
<dbReference type="GO" id="GO:0044210">
    <property type="term" value="P:'de novo' CTP biosynthetic process"/>
    <property type="evidence" value="ECO:0007669"/>
    <property type="project" value="UniProtKB-UniPathway"/>
</dbReference>
<feature type="non-terminal residue" evidence="11">
    <location>
        <position position="108"/>
    </location>
</feature>
<organism evidence="11">
    <name type="scientific">marine sediment metagenome</name>
    <dbReference type="NCBI Taxonomy" id="412755"/>
    <lineage>
        <taxon>unclassified sequences</taxon>
        <taxon>metagenomes</taxon>
        <taxon>ecological metagenomes</taxon>
    </lineage>
</organism>
<dbReference type="GO" id="GO:0005524">
    <property type="term" value="F:ATP binding"/>
    <property type="evidence" value="ECO:0007669"/>
    <property type="project" value="UniProtKB-KW"/>
</dbReference>
<dbReference type="EC" id="6.3.4.2" evidence="3"/>
<evidence type="ECO:0000256" key="8">
    <source>
        <dbReference type="ARBA" id="ARBA00022975"/>
    </source>
</evidence>
<evidence type="ECO:0000259" key="10">
    <source>
        <dbReference type="Pfam" id="PF00117"/>
    </source>
</evidence>
<evidence type="ECO:0000256" key="6">
    <source>
        <dbReference type="ARBA" id="ARBA00022840"/>
    </source>
</evidence>
<dbReference type="InterPro" id="IPR017926">
    <property type="entry name" value="GATASE"/>
</dbReference>
<protein>
    <recommendedName>
        <fullName evidence="3">CTP synthase (glutamine hydrolyzing)</fullName>
        <ecNumber evidence="3">6.3.4.2</ecNumber>
    </recommendedName>
</protein>
<dbReference type="InterPro" id="IPR004468">
    <property type="entry name" value="CTP_synthase"/>
</dbReference>
<feature type="domain" description="Glutamine amidotransferase" evidence="10">
    <location>
        <begin position="11"/>
        <end position="105"/>
    </location>
</feature>
<proteinExistence type="inferred from homology"/>
<dbReference type="GO" id="GO:0019856">
    <property type="term" value="P:pyrimidine nucleobase biosynthetic process"/>
    <property type="evidence" value="ECO:0007669"/>
    <property type="project" value="TreeGrafter"/>
</dbReference>
<dbReference type="PROSITE" id="PS51273">
    <property type="entry name" value="GATASE_TYPE_1"/>
    <property type="match status" value="1"/>
</dbReference>
<evidence type="ECO:0000256" key="7">
    <source>
        <dbReference type="ARBA" id="ARBA00022962"/>
    </source>
</evidence>
<keyword evidence="5" id="KW-0547">Nucleotide-binding</keyword>
<keyword evidence="8" id="KW-0665">Pyrimidine biosynthesis</keyword>
<evidence type="ECO:0000256" key="1">
    <source>
        <dbReference type="ARBA" id="ARBA00005171"/>
    </source>
</evidence>
<dbReference type="Pfam" id="PF00117">
    <property type="entry name" value="GATase"/>
    <property type="match status" value="1"/>
</dbReference>
<dbReference type="GO" id="GO:0042802">
    <property type="term" value="F:identical protein binding"/>
    <property type="evidence" value="ECO:0007669"/>
    <property type="project" value="TreeGrafter"/>
</dbReference>
<dbReference type="PANTHER" id="PTHR11550">
    <property type="entry name" value="CTP SYNTHASE"/>
    <property type="match status" value="1"/>
</dbReference>
<evidence type="ECO:0000256" key="5">
    <source>
        <dbReference type="ARBA" id="ARBA00022741"/>
    </source>
</evidence>
<reference evidence="11" key="1">
    <citation type="journal article" date="2014" name="Front. Microbiol.">
        <title>High frequency of phylogenetically diverse reductive dehalogenase-homologous genes in deep subseafloor sedimentary metagenomes.</title>
        <authorList>
            <person name="Kawai M."/>
            <person name="Futagami T."/>
            <person name="Toyoda A."/>
            <person name="Takaki Y."/>
            <person name="Nishi S."/>
            <person name="Hori S."/>
            <person name="Arai W."/>
            <person name="Tsubouchi T."/>
            <person name="Morono Y."/>
            <person name="Uchiyama I."/>
            <person name="Ito T."/>
            <person name="Fujiyama A."/>
            <person name="Inagaki F."/>
            <person name="Takami H."/>
        </authorList>
    </citation>
    <scope>NUCLEOTIDE SEQUENCE</scope>
    <source>
        <strain evidence="11">Expedition CK06-06</strain>
    </source>
</reference>
<comment type="catalytic activity">
    <reaction evidence="9">
        <text>UTP + L-glutamine + ATP + H2O = CTP + L-glutamate + ADP + phosphate + 2 H(+)</text>
        <dbReference type="Rhea" id="RHEA:26426"/>
        <dbReference type="ChEBI" id="CHEBI:15377"/>
        <dbReference type="ChEBI" id="CHEBI:15378"/>
        <dbReference type="ChEBI" id="CHEBI:29985"/>
        <dbReference type="ChEBI" id="CHEBI:30616"/>
        <dbReference type="ChEBI" id="CHEBI:37563"/>
        <dbReference type="ChEBI" id="CHEBI:43474"/>
        <dbReference type="ChEBI" id="CHEBI:46398"/>
        <dbReference type="ChEBI" id="CHEBI:58359"/>
        <dbReference type="ChEBI" id="CHEBI:456216"/>
        <dbReference type="EC" id="6.3.4.2"/>
    </reaction>
</comment>
<keyword evidence="6" id="KW-0067">ATP-binding</keyword>
<evidence type="ECO:0000256" key="2">
    <source>
        <dbReference type="ARBA" id="ARBA00007533"/>
    </source>
</evidence>
<sequence length="108" mass="11906">RIALVGKYIELRDAYMSVREALRHAALAVGVKVEILWLQSTELEKGKGWKELESAHGVIVPGGFGSRGVEGKIAAARFARQEKVPYLGLCLGMQVMVIEFGRHILDSE</sequence>
<keyword evidence="7" id="KW-0315">Glutamine amidotransferase</keyword>
<comment type="caution">
    <text evidence="11">The sequence shown here is derived from an EMBL/GenBank/DDBJ whole genome shotgun (WGS) entry which is preliminary data.</text>
</comment>
<gene>
    <name evidence="11" type="ORF">S01H1_85073</name>
</gene>
<evidence type="ECO:0000256" key="9">
    <source>
        <dbReference type="ARBA" id="ARBA00047781"/>
    </source>
</evidence>
<dbReference type="InterPro" id="IPR029062">
    <property type="entry name" value="Class_I_gatase-like"/>
</dbReference>
<evidence type="ECO:0000256" key="3">
    <source>
        <dbReference type="ARBA" id="ARBA00012291"/>
    </source>
</evidence>
<dbReference type="EMBL" id="BARS01058281">
    <property type="protein sequence ID" value="GAG47070.1"/>
    <property type="molecule type" value="Genomic_DNA"/>
</dbReference>
<evidence type="ECO:0000256" key="4">
    <source>
        <dbReference type="ARBA" id="ARBA00022598"/>
    </source>
</evidence>
<dbReference type="AlphaFoldDB" id="X0XUQ8"/>
<dbReference type="Gene3D" id="3.40.50.880">
    <property type="match status" value="1"/>
</dbReference>
<feature type="non-terminal residue" evidence="11">
    <location>
        <position position="1"/>
    </location>
</feature>
<comment type="pathway">
    <text evidence="1">Pyrimidine metabolism; CTP biosynthesis via de novo pathway; CTP from UDP: step 2/2.</text>
</comment>
<keyword evidence="4" id="KW-0436">Ligase</keyword>
<accession>X0XUQ8</accession>
<comment type="similarity">
    <text evidence="2">Belongs to the CTP synthase family.</text>
</comment>
<evidence type="ECO:0000313" key="11">
    <source>
        <dbReference type="EMBL" id="GAG47070.1"/>
    </source>
</evidence>
<dbReference type="UniPathway" id="UPA00159">
    <property type="reaction ID" value="UER00277"/>
</dbReference>
<name>X0XUQ8_9ZZZZ</name>